<dbReference type="Pfam" id="PF00027">
    <property type="entry name" value="cNMP_binding"/>
    <property type="match status" value="1"/>
</dbReference>
<sequence>MNQYSINQVLQAIPLFEELTSHEINSLEEIAHTRKYPKGTHIFMQDDPLKNVYFVLEGQVKIYRMDIHGREQIVNILNQGEMFPHQGFFRQDGYPAHAEASEHCVLIYIPKKKFEDYLIRYPSVSIKIFRVLGDMIVDLQHRLEEQILHSSREQLMMLLLRLVKKNGTEDKNGGMRLIKQFSNKELANMIGTSRETISRTLSQLKKDKLIEQKSTHEWIIYADKIEEELFH</sequence>
<evidence type="ECO:0000256" key="3">
    <source>
        <dbReference type="ARBA" id="ARBA00023159"/>
    </source>
</evidence>
<dbReference type="Gene3D" id="2.60.120.10">
    <property type="entry name" value="Jelly Rolls"/>
    <property type="match status" value="1"/>
</dbReference>
<protein>
    <submittedName>
        <fullName evidence="7">CRP/FNR family transcriptional regulator, anaerobic regulatory protein</fullName>
    </submittedName>
</protein>
<keyword evidence="8" id="KW-1185">Reference proteome</keyword>
<proteinExistence type="predicted"/>
<dbReference type="InterPro" id="IPR000595">
    <property type="entry name" value="cNMP-bd_dom"/>
</dbReference>
<dbReference type="SMART" id="SM00100">
    <property type="entry name" value="cNMP"/>
    <property type="match status" value="1"/>
</dbReference>
<gene>
    <name evidence="7" type="ORF">SAMN04487944_111111</name>
</gene>
<keyword evidence="1" id="KW-0805">Transcription regulation</keyword>
<dbReference type="SUPFAM" id="SSF51206">
    <property type="entry name" value="cAMP-binding domain-like"/>
    <property type="match status" value="1"/>
</dbReference>
<organism evidence="7 8">
    <name type="scientific">Gracilibacillus ureilyticus</name>
    <dbReference type="NCBI Taxonomy" id="531814"/>
    <lineage>
        <taxon>Bacteria</taxon>
        <taxon>Bacillati</taxon>
        <taxon>Bacillota</taxon>
        <taxon>Bacilli</taxon>
        <taxon>Bacillales</taxon>
        <taxon>Bacillaceae</taxon>
        <taxon>Gracilibacillus</taxon>
    </lineage>
</organism>
<keyword evidence="4" id="KW-0804">Transcription</keyword>
<dbReference type="InterPro" id="IPR018490">
    <property type="entry name" value="cNMP-bd_dom_sf"/>
</dbReference>
<dbReference type="PROSITE" id="PS50042">
    <property type="entry name" value="CNMP_BINDING_3"/>
    <property type="match status" value="1"/>
</dbReference>
<evidence type="ECO:0000256" key="4">
    <source>
        <dbReference type="ARBA" id="ARBA00023163"/>
    </source>
</evidence>
<dbReference type="PANTHER" id="PTHR24567:SF26">
    <property type="entry name" value="REGULATORY PROTEIN YEIL"/>
    <property type="match status" value="1"/>
</dbReference>
<dbReference type="SMART" id="SM00419">
    <property type="entry name" value="HTH_CRP"/>
    <property type="match status" value="1"/>
</dbReference>
<dbReference type="SUPFAM" id="SSF46785">
    <property type="entry name" value="Winged helix' DNA-binding domain"/>
    <property type="match status" value="1"/>
</dbReference>
<name>A0A1H9SQ83_9BACI</name>
<dbReference type="EMBL" id="FOGL01000011">
    <property type="protein sequence ID" value="SER86573.1"/>
    <property type="molecule type" value="Genomic_DNA"/>
</dbReference>
<keyword evidence="2" id="KW-0238">DNA-binding</keyword>
<feature type="domain" description="Cyclic nucleotide-binding" evidence="5">
    <location>
        <begin position="15"/>
        <end position="118"/>
    </location>
</feature>
<dbReference type="InterPro" id="IPR014710">
    <property type="entry name" value="RmlC-like_jellyroll"/>
</dbReference>
<dbReference type="RefSeq" id="WP_089741333.1">
    <property type="nucleotide sequence ID" value="NZ_FOGL01000011.1"/>
</dbReference>
<dbReference type="GO" id="GO:0005829">
    <property type="term" value="C:cytosol"/>
    <property type="evidence" value="ECO:0007669"/>
    <property type="project" value="TreeGrafter"/>
</dbReference>
<dbReference type="STRING" id="531814.SAMN04487944_111111"/>
<dbReference type="PRINTS" id="PR00034">
    <property type="entry name" value="HTHCRP"/>
</dbReference>
<evidence type="ECO:0000313" key="7">
    <source>
        <dbReference type="EMBL" id="SER86573.1"/>
    </source>
</evidence>
<keyword evidence="3" id="KW-0010">Activator</keyword>
<dbReference type="GO" id="GO:0003677">
    <property type="term" value="F:DNA binding"/>
    <property type="evidence" value="ECO:0007669"/>
    <property type="project" value="UniProtKB-KW"/>
</dbReference>
<dbReference type="PANTHER" id="PTHR24567">
    <property type="entry name" value="CRP FAMILY TRANSCRIPTIONAL REGULATORY PROTEIN"/>
    <property type="match status" value="1"/>
</dbReference>
<accession>A0A1H9SQ83</accession>
<feature type="domain" description="HTH crp-type" evidence="6">
    <location>
        <begin position="149"/>
        <end position="223"/>
    </location>
</feature>
<dbReference type="InterPro" id="IPR036388">
    <property type="entry name" value="WH-like_DNA-bd_sf"/>
</dbReference>
<dbReference type="AlphaFoldDB" id="A0A1H9SQ83"/>
<dbReference type="InterPro" id="IPR036390">
    <property type="entry name" value="WH_DNA-bd_sf"/>
</dbReference>
<dbReference type="OrthoDB" id="9810708at2"/>
<dbReference type="Pfam" id="PF13545">
    <property type="entry name" value="HTH_Crp_2"/>
    <property type="match status" value="1"/>
</dbReference>
<evidence type="ECO:0000259" key="5">
    <source>
        <dbReference type="PROSITE" id="PS50042"/>
    </source>
</evidence>
<evidence type="ECO:0000256" key="2">
    <source>
        <dbReference type="ARBA" id="ARBA00023125"/>
    </source>
</evidence>
<reference evidence="7 8" key="1">
    <citation type="submission" date="2016-10" db="EMBL/GenBank/DDBJ databases">
        <authorList>
            <person name="de Groot N.N."/>
        </authorList>
    </citation>
    <scope>NUCLEOTIDE SEQUENCE [LARGE SCALE GENOMIC DNA]</scope>
    <source>
        <strain evidence="7 8">CGMCC 1.7727</strain>
    </source>
</reference>
<dbReference type="CDD" id="cd00038">
    <property type="entry name" value="CAP_ED"/>
    <property type="match status" value="1"/>
</dbReference>
<dbReference type="InterPro" id="IPR050397">
    <property type="entry name" value="Env_Response_Regulators"/>
</dbReference>
<evidence type="ECO:0000259" key="6">
    <source>
        <dbReference type="PROSITE" id="PS51063"/>
    </source>
</evidence>
<dbReference type="GO" id="GO:0003700">
    <property type="term" value="F:DNA-binding transcription factor activity"/>
    <property type="evidence" value="ECO:0007669"/>
    <property type="project" value="TreeGrafter"/>
</dbReference>
<evidence type="ECO:0000313" key="8">
    <source>
        <dbReference type="Proteomes" id="UP000199687"/>
    </source>
</evidence>
<dbReference type="Proteomes" id="UP000199687">
    <property type="component" value="Unassembled WGS sequence"/>
</dbReference>
<dbReference type="Gene3D" id="1.10.10.10">
    <property type="entry name" value="Winged helix-like DNA-binding domain superfamily/Winged helix DNA-binding domain"/>
    <property type="match status" value="1"/>
</dbReference>
<dbReference type="PROSITE" id="PS51063">
    <property type="entry name" value="HTH_CRP_2"/>
    <property type="match status" value="1"/>
</dbReference>
<dbReference type="InterPro" id="IPR012318">
    <property type="entry name" value="HTH_CRP"/>
</dbReference>
<evidence type="ECO:0000256" key="1">
    <source>
        <dbReference type="ARBA" id="ARBA00023015"/>
    </source>
</evidence>